<name>A0ABZ0U5A2_9FIRM</name>
<protein>
    <submittedName>
        <fullName evidence="1">Uncharacterized protein</fullName>
    </submittedName>
</protein>
<organism evidence="1 2">
    <name type="scientific">Blautia producta</name>
    <dbReference type="NCBI Taxonomy" id="33035"/>
    <lineage>
        <taxon>Bacteria</taxon>
        <taxon>Bacillati</taxon>
        <taxon>Bacillota</taxon>
        <taxon>Clostridia</taxon>
        <taxon>Lachnospirales</taxon>
        <taxon>Lachnospiraceae</taxon>
        <taxon>Blautia</taxon>
    </lineage>
</organism>
<dbReference type="EMBL" id="CP136422">
    <property type="protein sequence ID" value="WPX72155.1"/>
    <property type="molecule type" value="Genomic_DNA"/>
</dbReference>
<sequence length="59" mass="6892">MWFLEESEFSKNKIATSISTQDGKIVIEMGEWKTPLAKLSNENWEKDYEKQFGTEPSFS</sequence>
<proteinExistence type="predicted"/>
<reference evidence="1" key="1">
    <citation type="submission" date="2023-10" db="EMBL/GenBank/DDBJ databases">
        <title>Genome sequence of Blautia coccoides DSM 935.</title>
        <authorList>
            <person name="Boeer T."/>
            <person name="Bengelsdorf F.R."/>
            <person name="Daniel R."/>
            <person name="Poehlein A."/>
        </authorList>
    </citation>
    <scope>NUCLEOTIDE SEQUENCE [LARGE SCALE GENOMIC DNA]</scope>
    <source>
        <strain evidence="1">DSM 935</strain>
    </source>
</reference>
<dbReference type="Proteomes" id="UP001325248">
    <property type="component" value="Chromosome"/>
</dbReference>
<accession>A0ABZ0U5A2</accession>
<evidence type="ECO:0000313" key="2">
    <source>
        <dbReference type="Proteomes" id="UP001325248"/>
    </source>
</evidence>
<gene>
    <name evidence="1" type="ORF">BLCOC_04790</name>
</gene>
<evidence type="ECO:0000313" key="1">
    <source>
        <dbReference type="EMBL" id="WPX72155.1"/>
    </source>
</evidence>
<keyword evidence="2" id="KW-1185">Reference proteome</keyword>